<dbReference type="AlphaFoldDB" id="A0A7W7Y4V0"/>
<comment type="function">
    <text evidence="5">Part of the ABC transporter complex HmuTUV involved in hemin import. Responsible for energy coupling to the transport system.</text>
</comment>
<evidence type="ECO:0000313" key="8">
    <source>
        <dbReference type="Proteomes" id="UP000528322"/>
    </source>
</evidence>
<keyword evidence="4" id="KW-1278">Translocase</keyword>
<dbReference type="Proteomes" id="UP000528322">
    <property type="component" value="Unassembled WGS sequence"/>
</dbReference>
<name>A0A7W7Y4V0_9BACT</name>
<dbReference type="PROSITE" id="PS50893">
    <property type="entry name" value="ABC_TRANSPORTER_2"/>
    <property type="match status" value="1"/>
</dbReference>
<protein>
    <submittedName>
        <fullName evidence="7">Iron complex transport system ATP-binding protein</fullName>
    </submittedName>
</protein>
<dbReference type="CDD" id="cd03214">
    <property type="entry name" value="ABC_Iron-Siderophores_B12_Hemin"/>
    <property type="match status" value="1"/>
</dbReference>
<evidence type="ECO:0000256" key="3">
    <source>
        <dbReference type="ARBA" id="ARBA00022840"/>
    </source>
</evidence>
<dbReference type="Pfam" id="PF00005">
    <property type="entry name" value="ABC_tran"/>
    <property type="match status" value="1"/>
</dbReference>
<dbReference type="InterPro" id="IPR003593">
    <property type="entry name" value="AAA+_ATPase"/>
</dbReference>
<dbReference type="PANTHER" id="PTHR42794">
    <property type="entry name" value="HEMIN IMPORT ATP-BINDING PROTEIN HMUV"/>
    <property type="match status" value="1"/>
</dbReference>
<evidence type="ECO:0000313" key="7">
    <source>
        <dbReference type="EMBL" id="MBB5022130.1"/>
    </source>
</evidence>
<comment type="caution">
    <text evidence="7">The sequence shown here is derived from an EMBL/GenBank/DDBJ whole genome shotgun (WGS) entry which is preliminary data.</text>
</comment>
<evidence type="ECO:0000256" key="5">
    <source>
        <dbReference type="ARBA" id="ARBA00037066"/>
    </source>
</evidence>
<keyword evidence="1" id="KW-0813">Transport</keyword>
<proteinExistence type="predicted"/>
<dbReference type="Gene3D" id="3.40.50.300">
    <property type="entry name" value="P-loop containing nucleotide triphosphate hydrolases"/>
    <property type="match status" value="1"/>
</dbReference>
<dbReference type="InterPro" id="IPR003439">
    <property type="entry name" value="ABC_transporter-like_ATP-bd"/>
</dbReference>
<evidence type="ECO:0000256" key="2">
    <source>
        <dbReference type="ARBA" id="ARBA00022741"/>
    </source>
</evidence>
<keyword evidence="2" id="KW-0547">Nucleotide-binding</keyword>
<evidence type="ECO:0000259" key="6">
    <source>
        <dbReference type="PROSITE" id="PS50893"/>
    </source>
</evidence>
<organism evidence="7 8">
    <name type="scientific">Desulfurispira natronophila</name>
    <dbReference type="NCBI Taxonomy" id="682562"/>
    <lineage>
        <taxon>Bacteria</taxon>
        <taxon>Pseudomonadati</taxon>
        <taxon>Chrysiogenota</taxon>
        <taxon>Chrysiogenia</taxon>
        <taxon>Chrysiogenales</taxon>
        <taxon>Chrysiogenaceae</taxon>
        <taxon>Desulfurispira</taxon>
    </lineage>
</organism>
<accession>A0A7W7Y4V0</accession>
<dbReference type="InterPro" id="IPR027417">
    <property type="entry name" value="P-loop_NTPase"/>
</dbReference>
<keyword evidence="3 7" id="KW-0067">ATP-binding</keyword>
<feature type="domain" description="ABC transporter" evidence="6">
    <location>
        <begin position="2"/>
        <end position="239"/>
    </location>
</feature>
<evidence type="ECO:0000256" key="4">
    <source>
        <dbReference type="ARBA" id="ARBA00022967"/>
    </source>
</evidence>
<dbReference type="SUPFAM" id="SSF52540">
    <property type="entry name" value="P-loop containing nucleoside triphosphate hydrolases"/>
    <property type="match status" value="1"/>
</dbReference>
<evidence type="ECO:0000256" key="1">
    <source>
        <dbReference type="ARBA" id="ARBA00022448"/>
    </source>
</evidence>
<dbReference type="EMBL" id="JACHID010000008">
    <property type="protein sequence ID" value="MBB5022130.1"/>
    <property type="molecule type" value="Genomic_DNA"/>
</dbReference>
<gene>
    <name evidence="7" type="ORF">HNR37_001458</name>
</gene>
<dbReference type="RefSeq" id="WP_183732086.1">
    <property type="nucleotide sequence ID" value="NZ_JACHID010000008.1"/>
</dbReference>
<dbReference type="GO" id="GO:0016887">
    <property type="term" value="F:ATP hydrolysis activity"/>
    <property type="evidence" value="ECO:0007669"/>
    <property type="project" value="InterPro"/>
</dbReference>
<dbReference type="FunFam" id="3.40.50.300:FF:000134">
    <property type="entry name" value="Iron-enterobactin ABC transporter ATP-binding protein"/>
    <property type="match status" value="1"/>
</dbReference>
<dbReference type="PANTHER" id="PTHR42794:SF1">
    <property type="entry name" value="HEMIN IMPORT ATP-BINDING PROTEIN HMUV"/>
    <property type="match status" value="1"/>
</dbReference>
<reference evidence="7 8" key="1">
    <citation type="submission" date="2020-08" db="EMBL/GenBank/DDBJ databases">
        <title>Genomic Encyclopedia of Type Strains, Phase IV (KMG-IV): sequencing the most valuable type-strain genomes for metagenomic binning, comparative biology and taxonomic classification.</title>
        <authorList>
            <person name="Goeker M."/>
        </authorList>
    </citation>
    <scope>NUCLEOTIDE SEQUENCE [LARGE SCALE GENOMIC DNA]</scope>
    <source>
        <strain evidence="7 8">DSM 22071</strain>
    </source>
</reference>
<keyword evidence="8" id="KW-1185">Reference proteome</keyword>
<dbReference type="SMART" id="SM00382">
    <property type="entry name" value="AAA"/>
    <property type="match status" value="1"/>
</dbReference>
<sequence>MIQIDRLSFGYGTRLVLQHISTTIERGEIFTILGPNGSGKTTLLRLLRGVLTPVQGQVNWSGNRPAHRMGRRHMAQLCAVVPQSLESYFEFSVEQMVCMGRYAHRKWLAGESERDAMAVQRAMALSDTLHLAQRPVSSVSGGERQRVYIARALAQQAPVLMLDEATSNMDMDHRLEMTQLLQRLNANESQTVVQVSHDLDMAAQISHRIMLLGSAGSITALGSPRQVLTPANLKSSFGVEVGVEENPYTGAPRIIPIRPTQRSTLHNLSIHVIGGGGSASGLLRRLHMAGAQVSTGPLNRGDSDHVLAQALGMDVVIEEAFVAFSAAQIAKAHQLAAAASTGLVIAPCAWGHGNLVCLDMARQLLLQGTSVWIINPRPENDYTGGSAWQKLQELRQMGATVLPDTDAFLELLRSQNSPDC</sequence>
<dbReference type="GO" id="GO:0005524">
    <property type="term" value="F:ATP binding"/>
    <property type="evidence" value="ECO:0007669"/>
    <property type="project" value="UniProtKB-KW"/>
</dbReference>